<name>A0ABW4P055_9NOCA</name>
<evidence type="ECO:0000256" key="1">
    <source>
        <dbReference type="SAM" id="Phobius"/>
    </source>
</evidence>
<accession>A0ABW4P055</accession>
<feature type="transmembrane region" description="Helical" evidence="1">
    <location>
        <begin position="178"/>
        <end position="203"/>
    </location>
</feature>
<protein>
    <submittedName>
        <fullName evidence="2">ABC transporter permease</fullName>
    </submittedName>
</protein>
<organism evidence="2 3">
    <name type="scientific">Rhodococcus gannanensis</name>
    <dbReference type="NCBI Taxonomy" id="1960308"/>
    <lineage>
        <taxon>Bacteria</taxon>
        <taxon>Bacillati</taxon>
        <taxon>Actinomycetota</taxon>
        <taxon>Actinomycetes</taxon>
        <taxon>Mycobacteriales</taxon>
        <taxon>Nocardiaceae</taxon>
        <taxon>Rhodococcus</taxon>
    </lineage>
</organism>
<keyword evidence="3" id="KW-1185">Reference proteome</keyword>
<feature type="transmembrane region" description="Helical" evidence="1">
    <location>
        <begin position="105"/>
        <end position="130"/>
    </location>
</feature>
<reference evidence="3" key="1">
    <citation type="journal article" date="2019" name="Int. J. Syst. Evol. Microbiol.">
        <title>The Global Catalogue of Microorganisms (GCM) 10K type strain sequencing project: providing services to taxonomists for standard genome sequencing and annotation.</title>
        <authorList>
            <consortium name="The Broad Institute Genomics Platform"/>
            <consortium name="The Broad Institute Genome Sequencing Center for Infectious Disease"/>
            <person name="Wu L."/>
            <person name="Ma J."/>
        </authorList>
    </citation>
    <scope>NUCLEOTIDE SEQUENCE [LARGE SCALE GENOMIC DNA]</scope>
    <source>
        <strain evidence="3">DT72</strain>
    </source>
</reference>
<keyword evidence="1" id="KW-1133">Transmembrane helix</keyword>
<feature type="transmembrane region" description="Helical" evidence="1">
    <location>
        <begin position="142"/>
        <end position="166"/>
    </location>
</feature>
<comment type="caution">
    <text evidence="2">The sequence shown here is derived from an EMBL/GenBank/DDBJ whole genome shotgun (WGS) entry which is preliminary data.</text>
</comment>
<dbReference type="Proteomes" id="UP001597286">
    <property type="component" value="Unassembled WGS sequence"/>
</dbReference>
<gene>
    <name evidence="2" type="ORF">ACFSJG_05200</name>
</gene>
<feature type="transmembrane region" description="Helical" evidence="1">
    <location>
        <begin position="57"/>
        <end position="76"/>
    </location>
</feature>
<feature type="transmembrane region" description="Helical" evidence="1">
    <location>
        <begin position="17"/>
        <end position="37"/>
    </location>
</feature>
<evidence type="ECO:0000313" key="3">
    <source>
        <dbReference type="Proteomes" id="UP001597286"/>
    </source>
</evidence>
<dbReference type="EMBL" id="JBHUFB010000007">
    <property type="protein sequence ID" value="MFD1811601.1"/>
    <property type="molecule type" value="Genomic_DNA"/>
</dbReference>
<sequence>MSTLVTSELRKVLTLRFWWALAIAPVVIAMFTGAIYGTVADGLELVDEANPEAAATAALMIAIMATSLAAAVFGAVNAGTEFRHHTFTPTFLTTRGRDSVLATKLGVTALFGLGYAIAVEIVTVACLLVFGGDSVEFTSEFLTLIPVAALVTALWALLGAGLGLLFASSTAASVTLLAWIPVGELIADTILHNVGGGALVGWLPGALTLSTLTFPVEIEWLPAWQAALLALIVWTAAICAFGWWRTRSRDIA</sequence>
<evidence type="ECO:0000313" key="2">
    <source>
        <dbReference type="EMBL" id="MFD1811601.1"/>
    </source>
</evidence>
<keyword evidence="1" id="KW-0472">Membrane</keyword>
<keyword evidence="1" id="KW-0812">Transmembrane</keyword>
<proteinExistence type="predicted"/>
<feature type="transmembrane region" description="Helical" evidence="1">
    <location>
        <begin position="223"/>
        <end position="244"/>
    </location>
</feature>
<dbReference type="RefSeq" id="WP_378484132.1">
    <property type="nucleotide sequence ID" value="NZ_JBHUFB010000007.1"/>
</dbReference>